<comment type="caution">
    <text evidence="1">The sequence shown here is derived from an EMBL/GenBank/DDBJ whole genome shotgun (WGS) entry which is preliminary data.</text>
</comment>
<proteinExistence type="predicted"/>
<dbReference type="PANTHER" id="PTHR37816">
    <property type="entry name" value="YALI0E33011P"/>
    <property type="match status" value="1"/>
</dbReference>
<dbReference type="SUPFAM" id="SSF52540">
    <property type="entry name" value="P-loop containing nucleoside triphosphate hydrolases"/>
    <property type="match status" value="1"/>
</dbReference>
<name>A0A4Q1UI24_9BRAD</name>
<dbReference type="InterPro" id="IPR052922">
    <property type="entry name" value="Cytidylate_Kinase-2"/>
</dbReference>
<accession>A0A4Q1UI24</accession>
<dbReference type="EMBL" id="MZXW01000054">
    <property type="protein sequence ID" value="RXT34471.1"/>
    <property type="molecule type" value="Genomic_DNA"/>
</dbReference>
<dbReference type="AlphaFoldDB" id="A0A4Q1UI24"/>
<dbReference type="Proteomes" id="UP000290819">
    <property type="component" value="Unassembled WGS sequence"/>
</dbReference>
<organism evidence="1 2">
    <name type="scientific">Bradyrhizobium betae</name>
    <dbReference type="NCBI Taxonomy" id="244734"/>
    <lineage>
        <taxon>Bacteria</taxon>
        <taxon>Pseudomonadati</taxon>
        <taxon>Pseudomonadota</taxon>
        <taxon>Alphaproteobacteria</taxon>
        <taxon>Hyphomicrobiales</taxon>
        <taxon>Nitrobacteraceae</taxon>
        <taxon>Bradyrhizobium</taxon>
    </lineage>
</organism>
<keyword evidence="2" id="KW-1185">Reference proteome</keyword>
<sequence length="176" mass="20219">MRRIIVVGSQGSGKTGLSRNLGQKLGLPVVHLDVLYWRPGWKPSDKASFRTRVAEAIAGKAWVVDGSFSGLAFDLTLARADLLVVIDRPRWLCQWRILWRSAFDRDTTRPDLPEGCPEQFDWKLMREAWRYEVERAPVIEAERVQYGPDVPVVRLRRDRDIANFLDSVSVQIRDCV</sequence>
<dbReference type="InterPro" id="IPR027417">
    <property type="entry name" value="P-loop_NTPase"/>
</dbReference>
<protein>
    <submittedName>
        <fullName evidence="1">AAA family ATPase</fullName>
    </submittedName>
</protein>
<dbReference type="OrthoDB" id="7210594at2"/>
<gene>
    <name evidence="1" type="ORF">B5V03_37575</name>
</gene>
<dbReference type="RefSeq" id="WP_129275528.1">
    <property type="nucleotide sequence ID" value="NZ_MZXW01000054.1"/>
</dbReference>
<evidence type="ECO:0000313" key="2">
    <source>
        <dbReference type="Proteomes" id="UP000290819"/>
    </source>
</evidence>
<dbReference type="Gene3D" id="3.40.50.300">
    <property type="entry name" value="P-loop containing nucleotide triphosphate hydrolases"/>
    <property type="match status" value="1"/>
</dbReference>
<dbReference type="PANTHER" id="PTHR37816:SF1">
    <property type="entry name" value="TOXIN"/>
    <property type="match status" value="1"/>
</dbReference>
<evidence type="ECO:0000313" key="1">
    <source>
        <dbReference type="EMBL" id="RXT34471.1"/>
    </source>
</evidence>
<reference evidence="1 2" key="1">
    <citation type="submission" date="2017-03" db="EMBL/GenBank/DDBJ databases">
        <authorList>
            <person name="Safronova V.I."/>
            <person name="Sazanova A.L."/>
            <person name="Chirak E.R."/>
        </authorList>
    </citation>
    <scope>NUCLEOTIDE SEQUENCE [LARGE SCALE GENOMIC DNA]</scope>
    <source>
        <strain evidence="1 2">Opo-243</strain>
    </source>
</reference>